<comment type="caution">
    <text evidence="1">The sequence shown here is derived from an EMBL/GenBank/DDBJ whole genome shotgun (WGS) entry which is preliminary data.</text>
</comment>
<proteinExistence type="predicted"/>
<gene>
    <name evidence="1" type="ORF">IAB07_04205</name>
</gene>
<organism evidence="1 2">
    <name type="scientific">Candidatus Caccalectryoclostridium excrementigallinarum</name>
    <dbReference type="NCBI Taxonomy" id="2840710"/>
    <lineage>
        <taxon>Bacteria</taxon>
        <taxon>Bacillati</taxon>
        <taxon>Bacillota</taxon>
        <taxon>Clostridia</taxon>
        <taxon>Christensenellales</taxon>
        <taxon>Christensenellaceae</taxon>
        <taxon>Christensenellaceae incertae sedis</taxon>
        <taxon>Candidatus Caccalectryoclostridium</taxon>
    </lineage>
</organism>
<protein>
    <recommendedName>
        <fullName evidence="3">DUF5655 domain-containing protein</fullName>
    </recommendedName>
</protein>
<accession>A0A9D1SKH3</accession>
<name>A0A9D1SKH3_9FIRM</name>
<dbReference type="EMBL" id="DVNJ01000021">
    <property type="protein sequence ID" value="HIU62947.1"/>
    <property type="molecule type" value="Genomic_DNA"/>
</dbReference>
<reference evidence="1" key="1">
    <citation type="submission" date="2020-10" db="EMBL/GenBank/DDBJ databases">
        <authorList>
            <person name="Gilroy R."/>
        </authorList>
    </citation>
    <scope>NUCLEOTIDE SEQUENCE</scope>
    <source>
        <strain evidence="1">9366</strain>
    </source>
</reference>
<evidence type="ECO:0008006" key="3">
    <source>
        <dbReference type="Google" id="ProtNLM"/>
    </source>
</evidence>
<dbReference type="Proteomes" id="UP000824145">
    <property type="component" value="Unassembled WGS sequence"/>
</dbReference>
<dbReference type="AlphaFoldDB" id="A0A9D1SKH3"/>
<evidence type="ECO:0000313" key="2">
    <source>
        <dbReference type="Proteomes" id="UP000824145"/>
    </source>
</evidence>
<sequence>MSTNAFSERVRQDAKHSAYYDAIRDCLLSYKGVKSRLSIRCDSYRYKGKLLAKIAVGGHTLKLYLDAEVPEDMKVSKVSKDGVAAYKEVPLMLPLKSDVAVRKAQAVIAGMMEAKGIEKA</sequence>
<reference evidence="1" key="2">
    <citation type="journal article" date="2021" name="PeerJ">
        <title>Extensive microbial diversity within the chicken gut microbiome revealed by metagenomics and culture.</title>
        <authorList>
            <person name="Gilroy R."/>
            <person name="Ravi A."/>
            <person name="Getino M."/>
            <person name="Pursley I."/>
            <person name="Horton D.L."/>
            <person name="Alikhan N.F."/>
            <person name="Baker D."/>
            <person name="Gharbi K."/>
            <person name="Hall N."/>
            <person name="Watson M."/>
            <person name="Adriaenssens E.M."/>
            <person name="Foster-Nyarko E."/>
            <person name="Jarju S."/>
            <person name="Secka A."/>
            <person name="Antonio M."/>
            <person name="Oren A."/>
            <person name="Chaudhuri R.R."/>
            <person name="La Ragione R."/>
            <person name="Hildebrand F."/>
            <person name="Pallen M.J."/>
        </authorList>
    </citation>
    <scope>NUCLEOTIDE SEQUENCE</scope>
    <source>
        <strain evidence="1">9366</strain>
    </source>
</reference>
<evidence type="ECO:0000313" key="1">
    <source>
        <dbReference type="EMBL" id="HIU62947.1"/>
    </source>
</evidence>